<dbReference type="SUPFAM" id="SSF49464">
    <property type="entry name" value="Carboxypeptidase regulatory domain-like"/>
    <property type="match status" value="1"/>
</dbReference>
<dbReference type="InterPro" id="IPR039426">
    <property type="entry name" value="TonB-dep_rcpt-like"/>
</dbReference>
<evidence type="ECO:0000256" key="2">
    <source>
        <dbReference type="ARBA" id="ARBA00022448"/>
    </source>
</evidence>
<dbReference type="PROSITE" id="PS52016">
    <property type="entry name" value="TONB_DEPENDENT_REC_3"/>
    <property type="match status" value="1"/>
</dbReference>
<dbReference type="EMBL" id="FPJE01000021">
    <property type="protein sequence ID" value="SFW68774.1"/>
    <property type="molecule type" value="Genomic_DNA"/>
</dbReference>
<dbReference type="Gene3D" id="2.170.130.10">
    <property type="entry name" value="TonB-dependent receptor, plug domain"/>
    <property type="match status" value="1"/>
</dbReference>
<dbReference type="GO" id="GO:0009279">
    <property type="term" value="C:cell outer membrane"/>
    <property type="evidence" value="ECO:0007669"/>
    <property type="project" value="UniProtKB-SubCell"/>
</dbReference>
<evidence type="ECO:0000259" key="13">
    <source>
        <dbReference type="Pfam" id="PF07715"/>
    </source>
</evidence>
<dbReference type="Proteomes" id="UP000182248">
    <property type="component" value="Unassembled WGS sequence"/>
</dbReference>
<keyword evidence="12" id="KW-0732">Signal</keyword>
<name>A0A1K1RAU1_9FLAO</name>
<keyword evidence="4" id="KW-0410">Iron transport</keyword>
<dbReference type="PANTHER" id="PTHR32552">
    <property type="entry name" value="FERRICHROME IRON RECEPTOR-RELATED"/>
    <property type="match status" value="1"/>
</dbReference>
<reference evidence="14 15" key="1">
    <citation type="submission" date="2016-11" db="EMBL/GenBank/DDBJ databases">
        <authorList>
            <person name="Jaros S."/>
            <person name="Januszkiewicz K."/>
            <person name="Wedrychowicz H."/>
        </authorList>
    </citation>
    <scope>NUCLEOTIDE SEQUENCE [LARGE SCALE GENOMIC DNA]</scope>
    <source>
        <strain evidence="14 15">CGMCC 1.12145</strain>
    </source>
</reference>
<keyword evidence="2 11" id="KW-0813">Transport</keyword>
<sequence>MKRILVLCLCFMSVSVFGYVQEKTVTGTVTSEADQVPLPGVNILVAGASTGTTTDFDGNYTIVVSEGQQLQFSYMGFVAQTITVGSGNVINVSLQEDTSKLDEVVVTALGISREKKALGYAVTELKSEEINTIKDHNAANSLVGKVAGVVVNQSGGIGSGSRITIRGNNSLTGNNQALIVVDGIPIDANGSNSGGDVYSSTVTGGGITDINPEDIESISVLKGPNAAALYGSRAGNGVLLITTKKGSRGRGLGISLNSNITLEDVMFLPDYQNTYGQGRDGAPYPDLSDMAGASWGGRLDGSDQLYYTGEQMPYTAQPDNVRDFFETGIKSINSLSIDKGGENYSVRFSYTNNSTTSVIPNSKLHSHSFNLRALVDLSDKWSFDGKATYFTQELNNRVSLGSEGVLAYVYYMPRNIRVKGLKNYQMANPSVYDPKNGVSDYDVISYAGQGKSTGNPYWMLYKDTNDERRARFLGFAKVNYKFNDWLTAFVRVGSDITNINTDMVNQVGHHFNRYGYLSFGTAKNTELNADFLLSAQKDLGEKFNLSANLGGNLSKRTTESMTVSGRQFKIPTRALLANTSVQTSVHNPMAVKKVNSLYGSMSFAYDDFMYLDLTARNDWSSTLPKDNRSFFYPSASLSVLADKFLDPGKNTFDMLKVRAGWAEVGNDTDPYQLMQTFSISQQGYLGLTVLDPPNVKANENLKPESVTSMEFGIEARLLKNRLYFDASIYRITTNDLIFDVPVNPATGYNFYRENIGETENKGVELLLGGIPVKTENFSWDVSFNFARNRNRLNELIEGLESYEFNRSNSGNVSIRAQVGGGIGDIYGTTWKRDESGNLLVNAEGRPIQSTGQEYLGNSQPDWTGGLMNTFTYKNLSFRFLIDARIGGEIYSATSSALDNNGVSERSLLYREEGVVIDAINEGTGAQNTESITAQEYWSNYSGIAAHYIYDQTNIRLREFALSYTIPGSFTQKLGINGASVGLIGRNLFFLYKKAKDIDPDAALGTGLSGQGISLNNVPTVRSLGINLNLKF</sequence>
<dbReference type="Pfam" id="PF13715">
    <property type="entry name" value="CarbopepD_reg_2"/>
    <property type="match status" value="1"/>
</dbReference>
<evidence type="ECO:0000256" key="3">
    <source>
        <dbReference type="ARBA" id="ARBA00022452"/>
    </source>
</evidence>
<feature type="signal peptide" evidence="12">
    <location>
        <begin position="1"/>
        <end position="18"/>
    </location>
</feature>
<evidence type="ECO:0000256" key="7">
    <source>
        <dbReference type="ARBA" id="ARBA00023065"/>
    </source>
</evidence>
<accession>A0A1K1RAU1</accession>
<evidence type="ECO:0000313" key="15">
    <source>
        <dbReference type="Proteomes" id="UP000182248"/>
    </source>
</evidence>
<keyword evidence="8" id="KW-0798">TonB box</keyword>
<dbReference type="NCBIfam" id="TIGR04057">
    <property type="entry name" value="SusC_RagA_signa"/>
    <property type="match status" value="1"/>
</dbReference>
<dbReference type="RefSeq" id="WP_072318506.1">
    <property type="nucleotide sequence ID" value="NZ_FPJE01000021.1"/>
</dbReference>
<dbReference type="GO" id="GO:0006826">
    <property type="term" value="P:iron ion transport"/>
    <property type="evidence" value="ECO:0007669"/>
    <property type="project" value="UniProtKB-KW"/>
</dbReference>
<protein>
    <submittedName>
        <fullName evidence="14">TonB-linked outer membrane protein, SusC/RagA family</fullName>
    </submittedName>
</protein>
<keyword evidence="6" id="KW-0408">Iron</keyword>
<dbReference type="AlphaFoldDB" id="A0A1K1RAU1"/>
<dbReference type="NCBIfam" id="TIGR04056">
    <property type="entry name" value="OMP_RagA_SusC"/>
    <property type="match status" value="1"/>
</dbReference>
<keyword evidence="10 11" id="KW-0998">Cell outer membrane</keyword>
<gene>
    <name evidence="14" type="ORF">SAMN02927921_03321</name>
</gene>
<keyword evidence="3 11" id="KW-1134">Transmembrane beta strand</keyword>
<evidence type="ECO:0000256" key="10">
    <source>
        <dbReference type="ARBA" id="ARBA00023237"/>
    </source>
</evidence>
<comment type="similarity">
    <text evidence="11">Belongs to the TonB-dependent receptor family.</text>
</comment>
<dbReference type="Pfam" id="PF07715">
    <property type="entry name" value="Plug"/>
    <property type="match status" value="1"/>
</dbReference>
<dbReference type="Gene3D" id="2.40.170.20">
    <property type="entry name" value="TonB-dependent receptor, beta-barrel domain"/>
    <property type="match status" value="1"/>
</dbReference>
<evidence type="ECO:0000256" key="11">
    <source>
        <dbReference type="PROSITE-ProRule" id="PRU01360"/>
    </source>
</evidence>
<dbReference type="InterPro" id="IPR023997">
    <property type="entry name" value="TonB-dep_OMP_SusC/RagA_CS"/>
</dbReference>
<evidence type="ECO:0000256" key="6">
    <source>
        <dbReference type="ARBA" id="ARBA00023004"/>
    </source>
</evidence>
<dbReference type="InterPro" id="IPR037066">
    <property type="entry name" value="Plug_dom_sf"/>
</dbReference>
<evidence type="ECO:0000313" key="14">
    <source>
        <dbReference type="EMBL" id="SFW68774.1"/>
    </source>
</evidence>
<dbReference type="Gene3D" id="2.60.40.1120">
    <property type="entry name" value="Carboxypeptidase-like, regulatory domain"/>
    <property type="match status" value="1"/>
</dbReference>
<evidence type="ECO:0000256" key="5">
    <source>
        <dbReference type="ARBA" id="ARBA00022692"/>
    </source>
</evidence>
<evidence type="ECO:0000256" key="4">
    <source>
        <dbReference type="ARBA" id="ARBA00022496"/>
    </source>
</evidence>
<dbReference type="InterPro" id="IPR012910">
    <property type="entry name" value="Plug_dom"/>
</dbReference>
<organism evidence="14 15">
    <name type="scientific">Sinomicrobium oceani</name>
    <dbReference type="NCBI Taxonomy" id="1150368"/>
    <lineage>
        <taxon>Bacteria</taxon>
        <taxon>Pseudomonadati</taxon>
        <taxon>Bacteroidota</taxon>
        <taxon>Flavobacteriia</taxon>
        <taxon>Flavobacteriales</taxon>
        <taxon>Flavobacteriaceae</taxon>
        <taxon>Sinomicrobium</taxon>
    </lineage>
</organism>
<dbReference type="InterPro" id="IPR023996">
    <property type="entry name" value="TonB-dep_OMP_SusC/RagA"/>
</dbReference>
<keyword evidence="15" id="KW-1185">Reference proteome</keyword>
<dbReference type="InterPro" id="IPR036942">
    <property type="entry name" value="Beta-barrel_TonB_sf"/>
</dbReference>
<feature type="domain" description="TonB-dependent receptor plug" evidence="13">
    <location>
        <begin position="116"/>
        <end position="238"/>
    </location>
</feature>
<keyword evidence="9 11" id="KW-0472">Membrane</keyword>
<evidence type="ECO:0000256" key="12">
    <source>
        <dbReference type="SAM" id="SignalP"/>
    </source>
</evidence>
<keyword evidence="5 11" id="KW-0812">Transmembrane</keyword>
<dbReference type="PANTHER" id="PTHR32552:SF81">
    <property type="entry name" value="TONB-DEPENDENT OUTER MEMBRANE RECEPTOR"/>
    <property type="match status" value="1"/>
</dbReference>
<feature type="chain" id="PRO_5012746791" evidence="12">
    <location>
        <begin position="19"/>
        <end position="1031"/>
    </location>
</feature>
<evidence type="ECO:0000256" key="1">
    <source>
        <dbReference type="ARBA" id="ARBA00004571"/>
    </source>
</evidence>
<keyword evidence="7" id="KW-0406">Ion transport</keyword>
<evidence type="ECO:0000256" key="8">
    <source>
        <dbReference type="ARBA" id="ARBA00023077"/>
    </source>
</evidence>
<dbReference type="STRING" id="1150368.SAMN02927921_03321"/>
<dbReference type="SUPFAM" id="SSF56935">
    <property type="entry name" value="Porins"/>
    <property type="match status" value="1"/>
</dbReference>
<proteinExistence type="inferred from homology"/>
<evidence type="ECO:0000256" key="9">
    <source>
        <dbReference type="ARBA" id="ARBA00023136"/>
    </source>
</evidence>
<comment type="subcellular location">
    <subcellularLocation>
        <location evidence="1 11">Cell outer membrane</location>
        <topology evidence="1 11">Multi-pass membrane protein</topology>
    </subcellularLocation>
</comment>
<dbReference type="InterPro" id="IPR008969">
    <property type="entry name" value="CarboxyPept-like_regulatory"/>
</dbReference>